<dbReference type="RefSeq" id="WP_186922144.1">
    <property type="nucleotide sequence ID" value="NZ_JACOFW010000005.1"/>
</dbReference>
<evidence type="ECO:0000313" key="3">
    <source>
        <dbReference type="EMBL" id="MBC3807062.1"/>
    </source>
</evidence>
<evidence type="ECO:0000256" key="1">
    <source>
        <dbReference type="ARBA" id="ARBA00022801"/>
    </source>
</evidence>
<sequence length="471" mass="53039">MKLQAKLLCAVLCTLFIQNAALADEKERKFRNPDNPNLADSGEGTYPVPYKKPVAKEVTDALHRIRTYLESTTPTRVINKSTGAAITDFKKPIKEAIFEPSKGDYGIMVYEMGVVHSGLLKVRAATNDKRFTDMTERHLSFFAQTKPYFKAQEDQFHLERGNSFSRFLDPRSLDDAGSMCAALIRVRLAKIGPDLNDMIQTCSNWVSKQQFRLSDGTLARKRPQAVSLWADDMYMGIPALAEIGRLIGDKSYFDDAVRNVLQMSTYMFNQQNNLYTHGWNANNPDAPRFYWARANGWAVLAMSDLLDVLPKDHPGYAKVLNQLRLSLKGIAEQQSGQGLWHQMLDRHDSYLETSASAMFVYAIAHAVNQGWISPSTWGSIAQAGWTGLSTRITEKGEIEGICVGTTFASDQTYYYHRPTSVEALHGYGPMLMAGAEILQMLKNPAFNVEHKVRTYHYVPTGADKTDYREHH</sequence>
<dbReference type="Pfam" id="PF07470">
    <property type="entry name" value="Glyco_hydro_88"/>
    <property type="match status" value="1"/>
</dbReference>
<keyword evidence="4" id="KW-1185">Reference proteome</keyword>
<protein>
    <submittedName>
        <fullName evidence="3">Glycoside hydrolase family 88 protein</fullName>
    </submittedName>
</protein>
<dbReference type="SUPFAM" id="SSF48208">
    <property type="entry name" value="Six-hairpin glycosidases"/>
    <property type="match status" value="1"/>
</dbReference>
<comment type="caution">
    <text evidence="3">The sequence shown here is derived from an EMBL/GenBank/DDBJ whole genome shotgun (WGS) entry which is preliminary data.</text>
</comment>
<keyword evidence="1 3" id="KW-0378">Hydrolase</keyword>
<evidence type="ECO:0000256" key="2">
    <source>
        <dbReference type="SAM" id="SignalP"/>
    </source>
</evidence>
<dbReference type="InterPro" id="IPR008928">
    <property type="entry name" value="6-hairpin_glycosidase_sf"/>
</dbReference>
<proteinExistence type="predicted"/>
<dbReference type="InterPro" id="IPR012341">
    <property type="entry name" value="6hp_glycosidase-like_sf"/>
</dbReference>
<keyword evidence="2" id="KW-0732">Signal</keyword>
<organism evidence="3 4">
    <name type="scientific">Undibacterium seohonense</name>
    <dbReference type="NCBI Taxonomy" id="1344950"/>
    <lineage>
        <taxon>Bacteria</taxon>
        <taxon>Pseudomonadati</taxon>
        <taxon>Pseudomonadota</taxon>
        <taxon>Betaproteobacteria</taxon>
        <taxon>Burkholderiales</taxon>
        <taxon>Oxalobacteraceae</taxon>
        <taxon>Undibacterium</taxon>
    </lineage>
</organism>
<name>A0ABR6X2B8_9BURK</name>
<dbReference type="GO" id="GO:0016787">
    <property type="term" value="F:hydrolase activity"/>
    <property type="evidence" value="ECO:0007669"/>
    <property type="project" value="UniProtKB-KW"/>
</dbReference>
<accession>A0ABR6X2B8</accession>
<gene>
    <name evidence="3" type="ORF">H8K52_06860</name>
</gene>
<feature type="chain" id="PRO_5047523788" evidence="2">
    <location>
        <begin position="24"/>
        <end position="471"/>
    </location>
</feature>
<dbReference type="Proteomes" id="UP000648257">
    <property type="component" value="Unassembled WGS sequence"/>
</dbReference>
<dbReference type="PANTHER" id="PTHR33886">
    <property type="entry name" value="UNSATURATED RHAMNOGALACTURONAN HYDROLASE (EUROFUNG)"/>
    <property type="match status" value="1"/>
</dbReference>
<dbReference type="Gene3D" id="1.50.10.10">
    <property type="match status" value="1"/>
</dbReference>
<feature type="signal peptide" evidence="2">
    <location>
        <begin position="1"/>
        <end position="23"/>
    </location>
</feature>
<evidence type="ECO:0000313" key="4">
    <source>
        <dbReference type="Proteomes" id="UP000648257"/>
    </source>
</evidence>
<reference evidence="3 4" key="1">
    <citation type="submission" date="2020-08" db="EMBL/GenBank/DDBJ databases">
        <title>Novel species isolated from subtropical streams in China.</title>
        <authorList>
            <person name="Lu H."/>
        </authorList>
    </citation>
    <scope>NUCLEOTIDE SEQUENCE [LARGE SCALE GENOMIC DNA]</scope>
    <source>
        <strain evidence="3 4">KACC 16656</strain>
    </source>
</reference>
<dbReference type="InterPro" id="IPR010905">
    <property type="entry name" value="Glyco_hydro_88"/>
</dbReference>
<dbReference type="EMBL" id="JACOFW010000005">
    <property type="protein sequence ID" value="MBC3807062.1"/>
    <property type="molecule type" value="Genomic_DNA"/>
</dbReference>
<dbReference type="InterPro" id="IPR052043">
    <property type="entry name" value="PolySaccharide_Degr_Enz"/>
</dbReference>
<dbReference type="PANTHER" id="PTHR33886:SF8">
    <property type="entry name" value="UNSATURATED RHAMNOGALACTURONAN HYDROLASE (EUROFUNG)"/>
    <property type="match status" value="1"/>
</dbReference>